<reference evidence="2 3" key="1">
    <citation type="submission" date="2020-03" db="EMBL/GenBank/DDBJ databases">
        <title>Draft Genome Sequence of Cudoniella acicularis.</title>
        <authorList>
            <person name="Buettner E."/>
            <person name="Kellner H."/>
        </authorList>
    </citation>
    <scope>NUCLEOTIDE SEQUENCE [LARGE SCALE GENOMIC DNA]</scope>
    <source>
        <strain evidence="2 3">DSM 108380</strain>
    </source>
</reference>
<protein>
    <submittedName>
        <fullName evidence="2">Uncharacterized protein</fullName>
    </submittedName>
</protein>
<feature type="region of interest" description="Disordered" evidence="1">
    <location>
        <begin position="212"/>
        <end position="309"/>
    </location>
</feature>
<feature type="region of interest" description="Disordered" evidence="1">
    <location>
        <begin position="1"/>
        <end position="60"/>
    </location>
</feature>
<dbReference type="AlphaFoldDB" id="A0A8H4VJN3"/>
<accession>A0A8H4VJN3</accession>
<evidence type="ECO:0000313" key="3">
    <source>
        <dbReference type="Proteomes" id="UP000566819"/>
    </source>
</evidence>
<evidence type="ECO:0000313" key="2">
    <source>
        <dbReference type="EMBL" id="KAF4610349.1"/>
    </source>
</evidence>
<organism evidence="2 3">
    <name type="scientific">Cudoniella acicularis</name>
    <dbReference type="NCBI Taxonomy" id="354080"/>
    <lineage>
        <taxon>Eukaryota</taxon>
        <taxon>Fungi</taxon>
        <taxon>Dikarya</taxon>
        <taxon>Ascomycota</taxon>
        <taxon>Pezizomycotina</taxon>
        <taxon>Leotiomycetes</taxon>
        <taxon>Helotiales</taxon>
        <taxon>Tricladiaceae</taxon>
        <taxon>Cudoniella</taxon>
    </lineage>
</organism>
<proteinExistence type="predicted"/>
<dbReference type="OrthoDB" id="442087at2759"/>
<comment type="caution">
    <text evidence="2">The sequence shown here is derived from an EMBL/GenBank/DDBJ whole genome shotgun (WGS) entry which is preliminary data.</text>
</comment>
<keyword evidence="3" id="KW-1185">Reference proteome</keyword>
<dbReference type="EMBL" id="JAAMPI010002680">
    <property type="protein sequence ID" value="KAF4610349.1"/>
    <property type="molecule type" value="Genomic_DNA"/>
</dbReference>
<name>A0A8H4VJN3_9HELO</name>
<gene>
    <name evidence="2" type="ORF">G7Y89_g15771</name>
</gene>
<feature type="compositionally biased region" description="Basic residues" evidence="1">
    <location>
        <begin position="288"/>
        <end position="299"/>
    </location>
</feature>
<evidence type="ECO:0000256" key="1">
    <source>
        <dbReference type="SAM" id="MobiDB-lite"/>
    </source>
</evidence>
<dbReference type="Proteomes" id="UP000566819">
    <property type="component" value="Unassembled WGS sequence"/>
</dbReference>
<sequence length="350" mass="39292">MPDIGSSSKKGKKKGSSKQTEGNGDTEMPDAGSPSKEKKKKNKNGDTATRRRKWEAGQTRKGERILGWRPFYKTDRKTGEKLYNGCQFVIEKEGHPNPIALVSGGEVGNRVVDAYRNLPEEEQFDIRYSEERYTYEDANRFDTLLGFACKPFNTKTEGSGAYYPAGYGLYSFTDGSQDLVSRDCIRKVFGKTDADNEIADFYEEIDETPPWEAKPKKLLTSGSEVKRQRKPRKHTNSDSESESDSDSSSMFVSAGKKATRHGRDGESSNDNNSSSDESDNKQKGSRIPQKKRNSKTKKTKNLEAKNNQSDALAGILQNFLKQIEENRRQTENMSKKFEEVLSRIPVSAAA</sequence>